<accession>A0A9X5GSC4</accession>
<evidence type="ECO:0000313" key="3">
    <source>
        <dbReference type="EMBL" id="NBJ92951.1"/>
    </source>
</evidence>
<dbReference type="InterPro" id="IPR029063">
    <property type="entry name" value="SAM-dependent_MTases_sf"/>
</dbReference>
<dbReference type="EMBL" id="QZDT01000014">
    <property type="protein sequence ID" value="NBJ92951.1"/>
    <property type="molecule type" value="Genomic_DNA"/>
</dbReference>
<sequence>MNKRKALGYTQQTLADKLNVSFQAVSKWENGTNYPEMEMLPMIASVLDTSIDSLLGYKPFMVSDYDKRYDTADYYWGITPNNLCYEIMKLRPPIKPLKVLDIGCGEGKDAVFLARNGYIVTAFDLSEAGIEKGKKLAEKWNTHVDFFKADITDFRATKYYDIIFSSGVFHMIKPEIRKEITANLKECTNKNGIHAINVFVEKPFVSEPPDKDANWFRWNSGELFMLYYDWKLHKTEEIIFDCNSGGIPHQHCMDIMIAERVK</sequence>
<organism evidence="3 4">
    <name type="scientific">Parablautia muri</name>
    <dbReference type="NCBI Taxonomy" id="2320879"/>
    <lineage>
        <taxon>Bacteria</taxon>
        <taxon>Bacillati</taxon>
        <taxon>Bacillota</taxon>
        <taxon>Clostridia</taxon>
        <taxon>Lachnospirales</taxon>
        <taxon>Lachnospiraceae</taxon>
        <taxon>Parablautia</taxon>
    </lineage>
</organism>
<feature type="domain" description="HTH cro/C1-type" evidence="2">
    <location>
        <begin position="4"/>
        <end position="54"/>
    </location>
</feature>
<dbReference type="Gene3D" id="3.40.50.150">
    <property type="entry name" value="Vaccinia Virus protein VP39"/>
    <property type="match status" value="1"/>
</dbReference>
<gene>
    <name evidence="3" type="ORF">D5281_10175</name>
</gene>
<dbReference type="InterPro" id="IPR015985">
    <property type="entry name" value="TehB-like_dom"/>
</dbReference>
<dbReference type="GO" id="GO:0032259">
    <property type="term" value="P:methylation"/>
    <property type="evidence" value="ECO:0007669"/>
    <property type="project" value="UniProtKB-KW"/>
</dbReference>
<comment type="caution">
    <text evidence="3">The sequence shown here is derived from an EMBL/GenBank/DDBJ whole genome shotgun (WGS) entry which is preliminary data.</text>
</comment>
<protein>
    <submittedName>
        <fullName evidence="3">Methyltransferase domain-containing protein</fullName>
    </submittedName>
</protein>
<keyword evidence="4" id="KW-1185">Reference proteome</keyword>
<keyword evidence="3" id="KW-0489">Methyltransferase</keyword>
<dbReference type="SMART" id="SM00530">
    <property type="entry name" value="HTH_XRE"/>
    <property type="match status" value="1"/>
</dbReference>
<reference evidence="3" key="1">
    <citation type="submission" date="2018-09" db="EMBL/GenBank/DDBJ databases">
        <title>Murine metabolic-syndrome-specific gut microbial biobank.</title>
        <authorList>
            <person name="Liu C."/>
        </authorList>
    </citation>
    <scope>NUCLEOTIDE SEQUENCE</scope>
    <source>
        <strain evidence="3">D42-62</strain>
    </source>
</reference>
<dbReference type="InterPro" id="IPR001387">
    <property type="entry name" value="Cro/C1-type_HTH"/>
</dbReference>
<dbReference type="Pfam" id="PF01381">
    <property type="entry name" value="HTH_3"/>
    <property type="match status" value="1"/>
</dbReference>
<dbReference type="CDD" id="cd00093">
    <property type="entry name" value="HTH_XRE"/>
    <property type="match status" value="1"/>
</dbReference>
<dbReference type="SUPFAM" id="SSF53335">
    <property type="entry name" value="S-adenosyl-L-methionine-dependent methyltransferases"/>
    <property type="match status" value="1"/>
</dbReference>
<keyword evidence="3" id="KW-0808">Transferase</keyword>
<name>A0A9X5GSC4_9FIRM</name>
<proteinExistence type="predicted"/>
<dbReference type="GO" id="GO:0008168">
    <property type="term" value="F:methyltransferase activity"/>
    <property type="evidence" value="ECO:0007669"/>
    <property type="project" value="UniProtKB-KW"/>
</dbReference>
<dbReference type="SUPFAM" id="SSF47413">
    <property type="entry name" value="lambda repressor-like DNA-binding domains"/>
    <property type="match status" value="1"/>
</dbReference>
<dbReference type="InterPro" id="IPR010982">
    <property type="entry name" value="Lambda_DNA-bd_dom_sf"/>
</dbReference>
<dbReference type="Pfam" id="PF03848">
    <property type="entry name" value="TehB"/>
    <property type="match status" value="1"/>
</dbReference>
<dbReference type="Gene3D" id="1.10.260.40">
    <property type="entry name" value="lambda repressor-like DNA-binding domains"/>
    <property type="match status" value="1"/>
</dbReference>
<evidence type="ECO:0000259" key="2">
    <source>
        <dbReference type="PROSITE" id="PS50943"/>
    </source>
</evidence>
<dbReference type="PANTHER" id="PTHR46558:SF11">
    <property type="entry name" value="HTH-TYPE TRANSCRIPTIONAL REGULATOR XRE"/>
    <property type="match status" value="1"/>
</dbReference>
<evidence type="ECO:0000256" key="1">
    <source>
        <dbReference type="ARBA" id="ARBA00023125"/>
    </source>
</evidence>
<dbReference type="Proteomes" id="UP001154420">
    <property type="component" value="Unassembled WGS sequence"/>
</dbReference>
<dbReference type="GO" id="GO:0003677">
    <property type="term" value="F:DNA binding"/>
    <property type="evidence" value="ECO:0007669"/>
    <property type="project" value="UniProtKB-KW"/>
</dbReference>
<dbReference type="AlphaFoldDB" id="A0A9X5GSC4"/>
<dbReference type="PANTHER" id="PTHR46558">
    <property type="entry name" value="TRACRIPTIONAL REGULATORY PROTEIN-RELATED-RELATED"/>
    <property type="match status" value="1"/>
</dbReference>
<keyword evidence="1" id="KW-0238">DNA-binding</keyword>
<dbReference type="OrthoDB" id="9804312at2"/>
<dbReference type="PROSITE" id="PS50943">
    <property type="entry name" value="HTH_CROC1"/>
    <property type="match status" value="1"/>
</dbReference>
<evidence type="ECO:0000313" key="4">
    <source>
        <dbReference type="Proteomes" id="UP001154420"/>
    </source>
</evidence>
<dbReference type="CDD" id="cd02440">
    <property type="entry name" value="AdoMet_MTases"/>
    <property type="match status" value="1"/>
</dbReference>